<dbReference type="Proteomes" id="UP001169458">
    <property type="component" value="Unassembled WGS sequence"/>
</dbReference>
<dbReference type="SUPFAM" id="SSF56796">
    <property type="entry name" value="Dehydroquinate synthase-like"/>
    <property type="match status" value="1"/>
</dbReference>
<evidence type="ECO:0000259" key="2">
    <source>
        <dbReference type="Pfam" id="PF00465"/>
    </source>
</evidence>
<dbReference type="InterPro" id="IPR001670">
    <property type="entry name" value="ADH_Fe/GldA"/>
</dbReference>
<dbReference type="InterPro" id="IPR056798">
    <property type="entry name" value="ADH_Fe_C"/>
</dbReference>
<evidence type="ECO:0000256" key="1">
    <source>
        <dbReference type="ARBA" id="ARBA00023002"/>
    </source>
</evidence>
<proteinExistence type="predicted"/>
<comment type="caution">
    <text evidence="4">The sequence shown here is derived from an EMBL/GenBank/DDBJ whole genome shotgun (WGS) entry which is preliminary data.</text>
</comment>
<dbReference type="PANTHER" id="PTHR11496:SF104">
    <property type="entry name" value="3-DEOXY-ALPHA-D-MANNO-OCTULOSONATE 8-OXIDASE"/>
    <property type="match status" value="1"/>
</dbReference>
<dbReference type="RefSeq" id="WP_258337944.1">
    <property type="nucleotide sequence ID" value="NZ_JAUDEN010000013.1"/>
</dbReference>
<feature type="domain" description="Alcohol dehydrogenase iron-type/glycerol dehydrogenase GldA" evidence="2">
    <location>
        <begin position="12"/>
        <end position="184"/>
    </location>
</feature>
<organism evidence="4 5">
    <name type="scientific">Bacteroides gallinaceum</name>
    <dbReference type="NCBI Taxonomy" id="1462571"/>
    <lineage>
        <taxon>Bacteria</taxon>
        <taxon>Pseudomonadati</taxon>
        <taxon>Bacteroidota</taxon>
        <taxon>Bacteroidia</taxon>
        <taxon>Bacteroidales</taxon>
        <taxon>Bacteroidaceae</taxon>
        <taxon>Bacteroides</taxon>
    </lineage>
</organism>
<evidence type="ECO:0000313" key="4">
    <source>
        <dbReference type="EMBL" id="MDM8325279.1"/>
    </source>
</evidence>
<evidence type="ECO:0000259" key="3">
    <source>
        <dbReference type="Pfam" id="PF25137"/>
    </source>
</evidence>
<dbReference type="EMBL" id="JAUDEN010000013">
    <property type="protein sequence ID" value="MDM8325279.1"/>
    <property type="molecule type" value="Genomic_DNA"/>
</dbReference>
<dbReference type="CDD" id="cd08185">
    <property type="entry name" value="Fe-ADH-like"/>
    <property type="match status" value="1"/>
</dbReference>
<protein>
    <submittedName>
        <fullName evidence="4">Iron-containing alcohol dehydrogenase</fullName>
    </submittedName>
</protein>
<dbReference type="Pfam" id="PF00465">
    <property type="entry name" value="Fe-ADH"/>
    <property type="match status" value="1"/>
</dbReference>
<dbReference type="Gene3D" id="3.40.50.1970">
    <property type="match status" value="1"/>
</dbReference>
<dbReference type="PANTHER" id="PTHR11496">
    <property type="entry name" value="ALCOHOL DEHYDROGENASE"/>
    <property type="match status" value="1"/>
</dbReference>
<gene>
    <name evidence="4" type="ORF">QUW60_08585</name>
</gene>
<reference evidence="4 5" key="1">
    <citation type="submission" date="2023-06" db="EMBL/GenBank/DDBJ databases">
        <authorList>
            <person name="Zeman M."/>
            <person name="Kubasova T."/>
            <person name="Jahodarova E."/>
            <person name="Nykrynova M."/>
            <person name="Rychlik I."/>
        </authorList>
    </citation>
    <scope>NUCLEOTIDE SEQUENCE [LARGE SCALE GENOMIC DNA]</scope>
    <source>
        <strain evidence="4 5">109_WCHN</strain>
    </source>
</reference>
<dbReference type="InterPro" id="IPR039697">
    <property type="entry name" value="Alcohol_dehydrogenase_Fe"/>
</dbReference>
<feature type="domain" description="Fe-containing alcohol dehydrogenase-like C-terminal" evidence="3">
    <location>
        <begin position="195"/>
        <end position="388"/>
    </location>
</feature>
<keyword evidence="1" id="KW-0560">Oxidoreductase</keyword>
<accession>A0ABT7VG56</accession>
<name>A0ABT7VG56_9BACE</name>
<dbReference type="Gene3D" id="1.20.1090.10">
    <property type="entry name" value="Dehydroquinate synthase-like - alpha domain"/>
    <property type="match status" value="1"/>
</dbReference>
<dbReference type="Pfam" id="PF25137">
    <property type="entry name" value="ADH_Fe_C"/>
    <property type="match status" value="1"/>
</dbReference>
<sequence length="390" mass="42926">MNTNPVFSLYIPTRIVFGCGEIKRLATEKLPGKKALIVISSGTSMKKYGYLDKVIELLKENETESVVFNKILPNPTKKHVMEAAALCKDEKCDFIVGLGGGSSIDSAKAIAVMACNPGDYWDYIPAGTGKGRPVSKALPVVAIPTTAGTGTEADPWSVITNEDTKEKIGFGSELTYPALSIIDPELMLSIPPHLTAYQGFDAFFHAAEGFIANCSTPISDLYALEAIRLLYKYLPVAVADGRNIKARAKVAWASTLAGLVESTSSCTSEHSMEHAMSAYYPQLPHGAGLIAISEAYFETFRNDCMKRYMKMAEVMTQLKSNRPSDFIDALVRMQKECKVHELKLSDWGIKMEDFPKMVQNARDTMGALFTLDPRPLTDEEVLNIYQKSFK</sequence>
<keyword evidence="5" id="KW-1185">Reference proteome</keyword>
<reference evidence="5" key="2">
    <citation type="submission" date="2023-07" db="EMBL/GenBank/DDBJ databases">
        <title>Identification and characterization of horizontal gene transfer across gut microbiota members of farm animals based on homology search.</title>
        <authorList>
            <person name="Schwarzerova J."/>
            <person name="Nykrynova M."/>
            <person name="Jureckova K."/>
            <person name="Cejkova D."/>
            <person name="Rychlik I."/>
        </authorList>
    </citation>
    <scope>NUCLEOTIDE SEQUENCE [LARGE SCALE GENOMIC DNA]</scope>
    <source>
        <strain evidence="5">109_WCHN</strain>
    </source>
</reference>
<evidence type="ECO:0000313" key="5">
    <source>
        <dbReference type="Proteomes" id="UP001169458"/>
    </source>
</evidence>